<dbReference type="EMBL" id="LCFA01000005">
    <property type="protein sequence ID" value="KKS82769.1"/>
    <property type="molecule type" value="Genomic_DNA"/>
</dbReference>
<evidence type="ECO:0000313" key="1">
    <source>
        <dbReference type="EMBL" id="KKS82769.1"/>
    </source>
</evidence>
<gene>
    <name evidence="1" type="ORF">UV58_C0005G0023</name>
</gene>
<protein>
    <recommendedName>
        <fullName evidence="3">DNA polymerase III delta N-terminal domain-containing protein</fullName>
    </recommendedName>
</protein>
<organism evidence="1 2">
    <name type="scientific">Candidatus Wolfebacteria bacterium GW2011_GWC1_43_10</name>
    <dbReference type="NCBI Taxonomy" id="1619011"/>
    <lineage>
        <taxon>Bacteria</taxon>
        <taxon>Candidatus Wolfeibacteriota</taxon>
    </lineage>
</organism>
<proteinExistence type="predicted"/>
<evidence type="ECO:0008006" key="3">
    <source>
        <dbReference type="Google" id="ProtNLM"/>
    </source>
</evidence>
<sequence>MFYILHGPNYYQRQKKAAQLIEAARAKYPLLAVGRFFLDEEEDLERLINFSTSRSLFERGKRAIVVSGLFSLEDEAIRERILLLSQSPDFLLIANETEKIDRQIEKISGSLKFEKQYFGELRREELAEFLTKESLLLEIKIESAALNFLIDVLGLDTGGLVNEIKKLSLAANPITLSFVKSLGWYIESFGIFDLSREVNNPRFNLKNRLFFWETLLFQKIELGFVFNYLAKVASDRDFIAQLAWADRKIKSGLLSVDQALLKVVLSPK</sequence>
<comment type="caution">
    <text evidence="1">The sequence shown here is derived from an EMBL/GenBank/DDBJ whole genome shotgun (WGS) entry which is preliminary data.</text>
</comment>
<accession>A0A0G1CBJ3</accession>
<name>A0A0G1CBJ3_9BACT</name>
<dbReference type="Gene3D" id="1.10.8.60">
    <property type="match status" value="1"/>
</dbReference>
<evidence type="ECO:0000313" key="2">
    <source>
        <dbReference type="Proteomes" id="UP000034810"/>
    </source>
</evidence>
<dbReference type="AlphaFoldDB" id="A0A0G1CBJ3"/>
<dbReference type="Proteomes" id="UP000034810">
    <property type="component" value="Unassembled WGS sequence"/>
</dbReference>
<reference evidence="1 2" key="1">
    <citation type="journal article" date="2015" name="Nature">
        <title>rRNA introns, odd ribosomes, and small enigmatic genomes across a large radiation of phyla.</title>
        <authorList>
            <person name="Brown C.T."/>
            <person name="Hug L.A."/>
            <person name="Thomas B.C."/>
            <person name="Sharon I."/>
            <person name="Castelle C.J."/>
            <person name="Singh A."/>
            <person name="Wilkins M.J."/>
            <person name="Williams K.H."/>
            <person name="Banfield J.F."/>
        </authorList>
    </citation>
    <scope>NUCLEOTIDE SEQUENCE [LARGE SCALE GENOMIC DNA]</scope>
</reference>